<proteinExistence type="predicted"/>
<organism evidence="1 2">
    <name type="scientific">Terrisporobacter glycolicus ATCC 14880 = DSM 1288</name>
    <dbReference type="NCBI Taxonomy" id="1121315"/>
    <lineage>
        <taxon>Bacteria</taxon>
        <taxon>Bacillati</taxon>
        <taxon>Bacillota</taxon>
        <taxon>Clostridia</taxon>
        <taxon>Peptostreptococcales</taxon>
        <taxon>Peptostreptococcaceae</taxon>
        <taxon>Terrisporobacter</taxon>
    </lineage>
</organism>
<dbReference type="RefSeq" id="WP_018592580.1">
    <property type="nucleotide sequence ID" value="NZ_CP117523.1"/>
</dbReference>
<sequence length="201" mass="23384">MSKGYESLIEAVKSDCNNGQGCFNTNGCDHEFNRYEPAKGHEKRFGNTVCRRVSKCTHKYCDTFKWIIDRAKHYEDKLGIGWEDILDSWEENRNYWYMNYYQEANQPKIDGDKVRVFDTIKDFHESVGDKGFRCPSCGGITTNPYECNSGMEMSKDKICNWKVYGFFGGLGKEVFVYVKEKVRGEKIFMPIEWEKAGATNE</sequence>
<gene>
    <name evidence="1" type="ORF">TEGL_25870</name>
</gene>
<name>A0ABZ2EW89_9FIRM</name>
<dbReference type="Proteomes" id="UP001348492">
    <property type="component" value="Chromosome"/>
</dbReference>
<evidence type="ECO:0000313" key="2">
    <source>
        <dbReference type="Proteomes" id="UP001348492"/>
    </source>
</evidence>
<keyword evidence="2" id="KW-1185">Reference proteome</keyword>
<evidence type="ECO:0000313" key="1">
    <source>
        <dbReference type="EMBL" id="WWD84164.1"/>
    </source>
</evidence>
<protein>
    <submittedName>
        <fullName evidence="1">Uncharacterized protein</fullName>
    </submittedName>
</protein>
<reference evidence="1 2" key="1">
    <citation type="journal article" date="2023" name="PLoS ONE">
        <title>Genome-based metabolic and phylogenomic analysis of three Terrisporobacter species.</title>
        <authorList>
            <person name="Boer T."/>
            <person name="Bengelsdorf F.R."/>
            <person name="Bomeke M."/>
            <person name="Daniel R."/>
            <person name="Poehlein A."/>
        </authorList>
    </citation>
    <scope>NUCLEOTIDE SEQUENCE [LARGE SCALE GENOMIC DNA]</scope>
    <source>
        <strain evidence="1 2">DSM 1288</strain>
    </source>
</reference>
<accession>A0ABZ2EW89</accession>
<dbReference type="EMBL" id="CP117523">
    <property type="protein sequence ID" value="WWD84164.1"/>
    <property type="molecule type" value="Genomic_DNA"/>
</dbReference>